<dbReference type="SUPFAM" id="SSF55874">
    <property type="entry name" value="ATPase domain of HSP90 chaperone/DNA topoisomerase II/histidine kinase"/>
    <property type="match status" value="1"/>
</dbReference>
<reference evidence="1 2" key="1">
    <citation type="submission" date="2019-07" db="EMBL/GenBank/DDBJ databases">
        <authorList>
            <person name="Huq M.A."/>
        </authorList>
    </citation>
    <scope>NUCLEOTIDE SEQUENCE [LARGE SCALE GENOMIC DNA]</scope>
    <source>
        <strain evidence="1 2">MAH-19</strain>
    </source>
</reference>
<comment type="caution">
    <text evidence="1">The sequence shown here is derived from an EMBL/GenBank/DDBJ whole genome shotgun (WGS) entry which is preliminary data.</text>
</comment>
<protein>
    <recommendedName>
        <fullName evidence="3">ATP-binding protein</fullName>
    </recommendedName>
</protein>
<keyword evidence="2" id="KW-1185">Reference proteome</keyword>
<dbReference type="RefSeq" id="WP_144247995.1">
    <property type="nucleotide sequence ID" value="NZ_VLPK01000001.1"/>
</dbReference>
<dbReference type="Gene3D" id="3.30.565.10">
    <property type="entry name" value="Histidine kinase-like ATPase, C-terminal domain"/>
    <property type="match status" value="1"/>
</dbReference>
<organism evidence="1 2">
    <name type="scientific">Mucilaginibacter corticis</name>
    <dbReference type="NCBI Taxonomy" id="2597670"/>
    <lineage>
        <taxon>Bacteria</taxon>
        <taxon>Pseudomonadati</taxon>
        <taxon>Bacteroidota</taxon>
        <taxon>Sphingobacteriia</taxon>
        <taxon>Sphingobacteriales</taxon>
        <taxon>Sphingobacteriaceae</taxon>
        <taxon>Mucilaginibacter</taxon>
    </lineage>
</organism>
<accession>A0A556MWX1</accession>
<dbReference type="InterPro" id="IPR036890">
    <property type="entry name" value="HATPase_C_sf"/>
</dbReference>
<sequence>MIPEEHIPEETGNHITLELGISQEGNIKVHSQIINDLSSGIYSSPASCVKELINNSYDADATLVTIRLKPIEDTITIIDNGSGMNALDFDNNFAWISKSNKRNDGELSKKLNRPLIGKIGIGFIAVNELCEELEITSSKAGEAIRFTANINFKNYYDQDVSTSDGIIKAAYTLVNDEEDAEEHYTIIRLLGLRDSVKVILDDRQYLAELNRSKNKNFDLSHFKSMKHLLDYHVAKRLKSFSEDNAYLQFVIDLASYIPVEYIDGGPCEGKNDQLIDNLIELHKSLHFKVDLDGMYLKKPIYHYYKQLSAVESFEDSITVGENIIKFKGYFYVQHGLLTPRELNGVAIRVRNIPIAEQYGFDPTFMRYPNYMDQLFRNWVSGEIYVEKGLEDAMNIDRKSFRVTHAHYLALQDFVHRFLKTTVFKIANQNIYEVARDVREEATTKATNESQKKILNTDLVKYVPKQQPKKDEKKVTPREVSPIRIVENTATRTTVEVDETAAKQFKKKDWEVLENVFLIFETAYNECNGDPELLKKLFYEKINSWKDIK</sequence>
<dbReference type="Pfam" id="PF13589">
    <property type="entry name" value="HATPase_c_3"/>
    <property type="match status" value="1"/>
</dbReference>
<evidence type="ECO:0000313" key="1">
    <source>
        <dbReference type="EMBL" id="TSJ44434.1"/>
    </source>
</evidence>
<name>A0A556MWX1_9SPHI</name>
<dbReference type="Proteomes" id="UP000318733">
    <property type="component" value="Unassembled WGS sequence"/>
</dbReference>
<proteinExistence type="predicted"/>
<evidence type="ECO:0000313" key="2">
    <source>
        <dbReference type="Proteomes" id="UP000318733"/>
    </source>
</evidence>
<gene>
    <name evidence="1" type="ORF">FO440_09720</name>
</gene>
<dbReference type="AlphaFoldDB" id="A0A556MWX1"/>
<evidence type="ECO:0008006" key="3">
    <source>
        <dbReference type="Google" id="ProtNLM"/>
    </source>
</evidence>
<dbReference type="EMBL" id="VLPK01000001">
    <property type="protein sequence ID" value="TSJ44434.1"/>
    <property type="molecule type" value="Genomic_DNA"/>
</dbReference>
<dbReference type="OrthoDB" id="9816482at2"/>